<dbReference type="InParanoid" id="A0A4R5DL74"/>
<dbReference type="RefSeq" id="WP_131890654.1">
    <property type="nucleotide sequence ID" value="NZ_SMKZ01000002.1"/>
</dbReference>
<dbReference type="PANTHER" id="PTHR23513">
    <property type="entry name" value="INTEGRAL MEMBRANE EFFLUX PROTEIN-RELATED"/>
    <property type="match status" value="1"/>
</dbReference>
<feature type="transmembrane region" description="Helical" evidence="7">
    <location>
        <begin position="288"/>
        <end position="311"/>
    </location>
</feature>
<dbReference type="GO" id="GO:0005886">
    <property type="term" value="C:plasma membrane"/>
    <property type="evidence" value="ECO:0007669"/>
    <property type="project" value="UniProtKB-SubCell"/>
</dbReference>
<feature type="transmembrane region" description="Helical" evidence="7">
    <location>
        <begin position="82"/>
        <end position="103"/>
    </location>
</feature>
<dbReference type="AlphaFoldDB" id="A0A4R5DL74"/>
<organism evidence="8 9">
    <name type="scientific">Jiangella asiatica</name>
    <dbReference type="NCBI Taxonomy" id="2530372"/>
    <lineage>
        <taxon>Bacteria</taxon>
        <taxon>Bacillati</taxon>
        <taxon>Actinomycetota</taxon>
        <taxon>Actinomycetes</taxon>
        <taxon>Jiangellales</taxon>
        <taxon>Jiangellaceae</taxon>
        <taxon>Jiangella</taxon>
    </lineage>
</organism>
<keyword evidence="9" id="KW-1185">Reference proteome</keyword>
<feature type="transmembrane region" description="Helical" evidence="7">
    <location>
        <begin position="394"/>
        <end position="414"/>
    </location>
</feature>
<name>A0A4R5DL74_9ACTN</name>
<feature type="transmembrane region" description="Helical" evidence="7">
    <location>
        <begin position="174"/>
        <end position="195"/>
    </location>
</feature>
<feature type="transmembrane region" description="Helical" evidence="7">
    <location>
        <begin position="20"/>
        <end position="43"/>
    </location>
</feature>
<keyword evidence="5 7" id="KW-1133">Transmembrane helix</keyword>
<feature type="transmembrane region" description="Helical" evidence="7">
    <location>
        <begin position="326"/>
        <end position="348"/>
    </location>
</feature>
<comment type="caution">
    <text evidence="8">The sequence shown here is derived from an EMBL/GenBank/DDBJ whole genome shotgun (WGS) entry which is preliminary data.</text>
</comment>
<evidence type="ECO:0000256" key="1">
    <source>
        <dbReference type="ARBA" id="ARBA00004429"/>
    </source>
</evidence>
<evidence type="ECO:0000313" key="9">
    <source>
        <dbReference type="Proteomes" id="UP000294739"/>
    </source>
</evidence>
<feature type="transmembrane region" description="Helical" evidence="7">
    <location>
        <begin position="49"/>
        <end position="70"/>
    </location>
</feature>
<dbReference type="InterPro" id="IPR036259">
    <property type="entry name" value="MFS_trans_sf"/>
</dbReference>
<feature type="transmembrane region" description="Helical" evidence="7">
    <location>
        <begin position="144"/>
        <end position="168"/>
    </location>
</feature>
<proteinExistence type="predicted"/>
<sequence>MRRLLLDLTPLRVSVPYRRLWIGISLSGIGTHLTTVAVGLQVYDLTDSTFSVGLVGLFALGPLVVLGLYGGSIVDAHDRRRIVILTSSGLLLVATAFAVQAWLDVGQVWLLYLLVAAQNGLFAINSPARAAIIPRLLPMRLLPAANALASMSTSLGLTVGPLLAGVLIDQVGYGWTYSIEAVLLTVALTTVMALPPLPPEGRFRRAGLTSVMEGLSYLRTRPNVRMTFLVDLAAMVLAMPRVLFPAVAATLLGGGSTTVGILVSGVAAGSFLAGLLSGPLGHVRRQGLAVVVAVVGWGLAVAAFGVVLLLTPEGHGGTGDGGDAHWALWPAVVCMALAGAADTVSAVFRQTILQAATPDELRGRLQGVFIVVVAGGPRLGDLALGSMAEVSGEALAAVAGGLLCVAVVVTLALAQRRFLRYDALHPAP</sequence>
<accession>A0A4R5DL74</accession>
<reference evidence="8 9" key="1">
    <citation type="submission" date="2019-03" db="EMBL/GenBank/DDBJ databases">
        <title>Draft genome sequences of novel Actinobacteria.</title>
        <authorList>
            <person name="Sahin N."/>
            <person name="Ay H."/>
            <person name="Saygin H."/>
        </authorList>
    </citation>
    <scope>NUCLEOTIDE SEQUENCE [LARGE SCALE GENOMIC DNA]</scope>
    <source>
        <strain evidence="8 9">5K138</strain>
    </source>
</reference>
<evidence type="ECO:0000313" key="8">
    <source>
        <dbReference type="EMBL" id="TDE14972.1"/>
    </source>
</evidence>
<dbReference type="InterPro" id="IPR010290">
    <property type="entry name" value="TM_effector"/>
</dbReference>
<feature type="transmembrane region" description="Helical" evidence="7">
    <location>
        <begin position="109"/>
        <end position="132"/>
    </location>
</feature>
<dbReference type="EMBL" id="SMKZ01000002">
    <property type="protein sequence ID" value="TDE14972.1"/>
    <property type="molecule type" value="Genomic_DNA"/>
</dbReference>
<gene>
    <name evidence="8" type="ORF">E1269_02335</name>
</gene>
<feature type="transmembrane region" description="Helical" evidence="7">
    <location>
        <begin position="228"/>
        <end position="252"/>
    </location>
</feature>
<keyword evidence="2" id="KW-0813">Transport</keyword>
<evidence type="ECO:0000256" key="2">
    <source>
        <dbReference type="ARBA" id="ARBA00022448"/>
    </source>
</evidence>
<dbReference type="Gene3D" id="1.20.1250.20">
    <property type="entry name" value="MFS general substrate transporter like domains"/>
    <property type="match status" value="1"/>
</dbReference>
<feature type="transmembrane region" description="Helical" evidence="7">
    <location>
        <begin position="368"/>
        <end position="388"/>
    </location>
</feature>
<evidence type="ECO:0000256" key="3">
    <source>
        <dbReference type="ARBA" id="ARBA00022475"/>
    </source>
</evidence>
<dbReference type="OrthoDB" id="5494559at2"/>
<keyword evidence="6 7" id="KW-0472">Membrane</keyword>
<evidence type="ECO:0000256" key="6">
    <source>
        <dbReference type="ARBA" id="ARBA00023136"/>
    </source>
</evidence>
<evidence type="ECO:0000256" key="4">
    <source>
        <dbReference type="ARBA" id="ARBA00022692"/>
    </source>
</evidence>
<dbReference type="CDD" id="cd06173">
    <property type="entry name" value="MFS_MefA_like"/>
    <property type="match status" value="1"/>
</dbReference>
<evidence type="ECO:0000256" key="7">
    <source>
        <dbReference type="SAM" id="Phobius"/>
    </source>
</evidence>
<keyword evidence="3" id="KW-1003">Cell membrane</keyword>
<comment type="subcellular location">
    <subcellularLocation>
        <location evidence="1">Cell inner membrane</location>
        <topology evidence="1">Multi-pass membrane protein</topology>
    </subcellularLocation>
</comment>
<dbReference type="Proteomes" id="UP000294739">
    <property type="component" value="Unassembled WGS sequence"/>
</dbReference>
<dbReference type="Pfam" id="PF05977">
    <property type="entry name" value="MFS_3"/>
    <property type="match status" value="1"/>
</dbReference>
<dbReference type="SUPFAM" id="SSF103473">
    <property type="entry name" value="MFS general substrate transporter"/>
    <property type="match status" value="1"/>
</dbReference>
<protein>
    <submittedName>
        <fullName evidence="8">MFS transporter</fullName>
    </submittedName>
</protein>
<feature type="transmembrane region" description="Helical" evidence="7">
    <location>
        <begin position="258"/>
        <end position="276"/>
    </location>
</feature>
<keyword evidence="4 7" id="KW-0812">Transmembrane</keyword>
<evidence type="ECO:0000256" key="5">
    <source>
        <dbReference type="ARBA" id="ARBA00022989"/>
    </source>
</evidence>
<dbReference type="PANTHER" id="PTHR23513:SF9">
    <property type="entry name" value="ENTEROBACTIN EXPORTER ENTS"/>
    <property type="match status" value="1"/>
</dbReference>